<dbReference type="PANTHER" id="PTHR43085:SF1">
    <property type="entry name" value="PSEUDOURIDINE KINASE-RELATED"/>
    <property type="match status" value="1"/>
</dbReference>
<evidence type="ECO:0000256" key="2">
    <source>
        <dbReference type="ARBA" id="ARBA00022679"/>
    </source>
</evidence>
<dbReference type="InterPro" id="IPR011611">
    <property type="entry name" value="PfkB_dom"/>
</dbReference>
<keyword evidence="3" id="KW-0547">Nucleotide-binding</keyword>
<evidence type="ECO:0000256" key="4">
    <source>
        <dbReference type="ARBA" id="ARBA00022777"/>
    </source>
</evidence>
<dbReference type="RefSeq" id="WP_376978274.1">
    <property type="nucleotide sequence ID" value="NZ_JBHLSV010000003.1"/>
</dbReference>
<dbReference type="PROSITE" id="PS00583">
    <property type="entry name" value="PFKB_KINASES_1"/>
    <property type="match status" value="1"/>
</dbReference>
<sequence length="305" mass="31474">MTATYLTVGEALTDIVTRADGDSTEYPGGSPLNVAVALGRLGHSSHLLTMIGQDARGEQIRRHVEESRVQLTGGSIGPEPTSTALAMIDAEGTATYQFDIAWAPRETGLPEHVDALHTSSIAAVLSPGAATVASVLERYRPTATISYDPNARPSLMGSAAQTRPAIEAIIARADVVKTSDEDVAWLYGTDDVEDVVASWRELGPAITVLTRGGEGAVGFAAAGRIAVDPVKVEVADTVGAGDTFSAGLLDALGTAGLLGAVQREGLHAIGAEQLRTVLARAARLAAVTVSRPGANPPWAHEIDGA</sequence>
<comment type="caution">
    <text evidence="7">The sequence shown here is derived from an EMBL/GenBank/DDBJ whole genome shotgun (WGS) entry which is preliminary data.</text>
</comment>
<reference evidence="7 8" key="1">
    <citation type="submission" date="2024-09" db="EMBL/GenBank/DDBJ databases">
        <authorList>
            <person name="Sun Q."/>
            <person name="Mori K."/>
        </authorList>
    </citation>
    <scope>NUCLEOTIDE SEQUENCE [LARGE SCALE GENOMIC DNA]</scope>
    <source>
        <strain evidence="7 8">CICC 10874</strain>
    </source>
</reference>
<comment type="similarity">
    <text evidence="1">Belongs to the carbohydrate kinase PfkB family.</text>
</comment>
<dbReference type="Gene3D" id="3.40.1190.20">
    <property type="match status" value="1"/>
</dbReference>
<dbReference type="EC" id="2.7.1.-" evidence="7"/>
<gene>
    <name evidence="7" type="ORF">ACFFF6_03550</name>
</gene>
<dbReference type="Proteomes" id="UP001589793">
    <property type="component" value="Unassembled WGS sequence"/>
</dbReference>
<name>A0ABV6R7R1_9MICO</name>
<evidence type="ECO:0000259" key="6">
    <source>
        <dbReference type="Pfam" id="PF00294"/>
    </source>
</evidence>
<keyword evidence="8" id="KW-1185">Reference proteome</keyword>
<dbReference type="GO" id="GO:0016301">
    <property type="term" value="F:kinase activity"/>
    <property type="evidence" value="ECO:0007669"/>
    <property type="project" value="UniProtKB-KW"/>
</dbReference>
<dbReference type="InterPro" id="IPR050306">
    <property type="entry name" value="PfkB_Carbo_kinase"/>
</dbReference>
<keyword evidence="4 7" id="KW-0418">Kinase</keyword>
<evidence type="ECO:0000256" key="5">
    <source>
        <dbReference type="ARBA" id="ARBA00022840"/>
    </source>
</evidence>
<dbReference type="CDD" id="cd01167">
    <property type="entry name" value="bac_FRK"/>
    <property type="match status" value="1"/>
</dbReference>
<dbReference type="InterPro" id="IPR002173">
    <property type="entry name" value="Carboh/pur_kinase_PfkB_CS"/>
</dbReference>
<keyword evidence="5" id="KW-0067">ATP-binding</keyword>
<evidence type="ECO:0000256" key="1">
    <source>
        <dbReference type="ARBA" id="ARBA00010688"/>
    </source>
</evidence>
<feature type="domain" description="Carbohydrate kinase PfkB" evidence="6">
    <location>
        <begin position="16"/>
        <end position="297"/>
    </location>
</feature>
<evidence type="ECO:0000256" key="3">
    <source>
        <dbReference type="ARBA" id="ARBA00022741"/>
    </source>
</evidence>
<organism evidence="7 8">
    <name type="scientific">Brachybacterium hainanense</name>
    <dbReference type="NCBI Taxonomy" id="1541174"/>
    <lineage>
        <taxon>Bacteria</taxon>
        <taxon>Bacillati</taxon>
        <taxon>Actinomycetota</taxon>
        <taxon>Actinomycetes</taxon>
        <taxon>Micrococcales</taxon>
        <taxon>Dermabacteraceae</taxon>
        <taxon>Brachybacterium</taxon>
    </lineage>
</organism>
<evidence type="ECO:0000313" key="7">
    <source>
        <dbReference type="EMBL" id="MFC0673027.1"/>
    </source>
</evidence>
<evidence type="ECO:0000313" key="8">
    <source>
        <dbReference type="Proteomes" id="UP001589793"/>
    </source>
</evidence>
<accession>A0ABV6R7R1</accession>
<protein>
    <submittedName>
        <fullName evidence="7">Carbohydrate kinase</fullName>
        <ecNumber evidence="7">2.7.1.-</ecNumber>
    </submittedName>
</protein>
<keyword evidence="2 7" id="KW-0808">Transferase</keyword>
<dbReference type="InterPro" id="IPR029056">
    <property type="entry name" value="Ribokinase-like"/>
</dbReference>
<dbReference type="PROSITE" id="PS00584">
    <property type="entry name" value="PFKB_KINASES_2"/>
    <property type="match status" value="1"/>
</dbReference>
<dbReference type="PANTHER" id="PTHR43085">
    <property type="entry name" value="HEXOKINASE FAMILY MEMBER"/>
    <property type="match status" value="1"/>
</dbReference>
<dbReference type="SUPFAM" id="SSF53613">
    <property type="entry name" value="Ribokinase-like"/>
    <property type="match status" value="1"/>
</dbReference>
<dbReference type="Pfam" id="PF00294">
    <property type="entry name" value="PfkB"/>
    <property type="match status" value="1"/>
</dbReference>
<proteinExistence type="inferred from homology"/>
<dbReference type="EMBL" id="JBHLSV010000003">
    <property type="protein sequence ID" value="MFC0673027.1"/>
    <property type="molecule type" value="Genomic_DNA"/>
</dbReference>